<evidence type="ECO:0000313" key="2">
    <source>
        <dbReference type="EMBL" id="HIJ99427.1"/>
    </source>
</evidence>
<dbReference type="AlphaFoldDB" id="A0A832UZ86"/>
<keyword evidence="3" id="KW-1185">Reference proteome</keyword>
<organism evidence="2 3">
    <name type="scientific">Candidatus Undinarchaeum marinum</name>
    <dbReference type="NCBI Taxonomy" id="2756141"/>
    <lineage>
        <taxon>Archaea</taxon>
        <taxon>Candidatus Undinarchaeota</taxon>
        <taxon>Candidatus Undinarchaeia</taxon>
        <taxon>Candidatus Undinarchaeales</taxon>
        <taxon>Candidatus Undinarchaeaceae</taxon>
        <taxon>Candidatus Undinarchaeum</taxon>
    </lineage>
</organism>
<feature type="transmembrane region" description="Helical" evidence="1">
    <location>
        <begin position="48"/>
        <end position="81"/>
    </location>
</feature>
<keyword evidence="1" id="KW-0812">Transmembrane</keyword>
<accession>A0A832UZ86</accession>
<feature type="transmembrane region" description="Helical" evidence="1">
    <location>
        <begin position="6"/>
        <end position="27"/>
    </location>
</feature>
<comment type="caution">
    <text evidence="2">The sequence shown here is derived from an EMBL/GenBank/DDBJ whole genome shotgun (WGS) entry which is preliminary data.</text>
</comment>
<dbReference type="PANTHER" id="PTHR42204:SF1">
    <property type="entry name" value="INTEGRAL MEMBRANE PROTEIN"/>
    <property type="match status" value="1"/>
</dbReference>
<proteinExistence type="predicted"/>
<protein>
    <submittedName>
        <fullName evidence="2">Uncharacterized protein</fullName>
    </submittedName>
</protein>
<evidence type="ECO:0000256" key="1">
    <source>
        <dbReference type="SAM" id="Phobius"/>
    </source>
</evidence>
<gene>
    <name evidence="2" type="ORF">H1011_01215</name>
</gene>
<reference evidence="2 3" key="1">
    <citation type="journal article" name="Nat. Commun.">
        <title>Undinarchaeota illuminate DPANN phylogeny and the impact of gene transfer on archaeal evolution.</title>
        <authorList>
            <person name="Dombrowski N."/>
            <person name="Williams T.A."/>
            <person name="Sun J."/>
            <person name="Woodcroft B.J."/>
            <person name="Lee J.H."/>
            <person name="Minh B.Q."/>
            <person name="Rinke C."/>
            <person name="Spang A."/>
        </authorList>
    </citation>
    <scope>NUCLEOTIDE SEQUENCE [LARGE SCALE GENOMIC DNA]</scope>
    <source>
        <strain evidence="2">MAG_bin17</strain>
    </source>
</reference>
<dbReference type="EMBL" id="DVAD01000007">
    <property type="protein sequence ID" value="HIJ99427.1"/>
    <property type="molecule type" value="Genomic_DNA"/>
</dbReference>
<name>A0A832UZ86_9ARCH</name>
<keyword evidence="1" id="KW-1133">Transmembrane helix</keyword>
<evidence type="ECO:0000313" key="3">
    <source>
        <dbReference type="Proteomes" id="UP000604391"/>
    </source>
</evidence>
<keyword evidence="1" id="KW-0472">Membrane</keyword>
<dbReference type="Proteomes" id="UP000604391">
    <property type="component" value="Unassembled WGS sequence"/>
</dbReference>
<dbReference type="PANTHER" id="PTHR42204">
    <property type="entry name" value="INTEGRAL MEMBRANE PROTEIN"/>
    <property type="match status" value="1"/>
</dbReference>
<sequence length="107" mass="11709">MFEILLFTVLGCFLGTFTGIVAYFLQVKIGEFAAMHLGKVSGSSYRKLTSAVILLVVILVFVMTGFLGLIILLIGTIIGLFPPNLGVRRAQCMGFFLIPVLLFYSNL</sequence>
<feature type="transmembrane region" description="Helical" evidence="1">
    <location>
        <begin position="87"/>
        <end position="104"/>
    </location>
</feature>